<dbReference type="RefSeq" id="XP_062712213.1">
    <property type="nucleotide sequence ID" value="XM_062856229.1"/>
</dbReference>
<sequence>MALNLYDYRADELDEDEVNYELQIRGYPYDNAFDRKRRDLRTLLNEDRKNPRLYTVTIPLEQDLLLFTSKITNIHQELQQRVTSRSRSRLISLRNRILRAPSANANLKQKLITDIDSLLNNYFDMENNQATMPSHQRLAQNTSVERETAQRELNPQATSYFPPTSVTASIQRTSLTPNASFSVPIVTSSPSFQGLRPLGDINLQDQAAALPNPTNATPQNSLPTNAPPPQRQGQSVNPFTEELKQFIKDSIKEAVRVYVDEWAQFSTPLGHNNVDNPATHSIGINTSRQNTATPLQDNQPDFANLNNSQNQSACPNPNPGYYNHLRTKIEKWQIYFSGEPGPKSLSVSEFIRQVTILVNDE</sequence>
<dbReference type="EnsemblMetazoa" id="AALFPA23_017776.R26043">
    <property type="protein sequence ID" value="AALFPA23_017776.P26043"/>
    <property type="gene ID" value="AALFPA23_017776"/>
</dbReference>
<evidence type="ECO:0000256" key="1">
    <source>
        <dbReference type="SAM" id="MobiDB-lite"/>
    </source>
</evidence>
<feature type="region of interest" description="Disordered" evidence="1">
    <location>
        <begin position="209"/>
        <end position="236"/>
    </location>
</feature>
<keyword evidence="3" id="KW-1185">Reference proteome</keyword>
<evidence type="ECO:0000313" key="2">
    <source>
        <dbReference type="EnsemblMetazoa" id="AALFPA23_017776.P26043"/>
    </source>
</evidence>
<dbReference type="GeneID" id="115262604"/>
<organism evidence="2 3">
    <name type="scientific">Aedes albopictus</name>
    <name type="common">Asian tiger mosquito</name>
    <name type="synonym">Stegomyia albopicta</name>
    <dbReference type="NCBI Taxonomy" id="7160"/>
    <lineage>
        <taxon>Eukaryota</taxon>
        <taxon>Metazoa</taxon>
        <taxon>Ecdysozoa</taxon>
        <taxon>Arthropoda</taxon>
        <taxon>Hexapoda</taxon>
        <taxon>Insecta</taxon>
        <taxon>Pterygota</taxon>
        <taxon>Neoptera</taxon>
        <taxon>Endopterygota</taxon>
        <taxon>Diptera</taxon>
        <taxon>Nematocera</taxon>
        <taxon>Culicoidea</taxon>
        <taxon>Culicidae</taxon>
        <taxon>Culicinae</taxon>
        <taxon>Aedini</taxon>
        <taxon>Aedes</taxon>
        <taxon>Stegomyia</taxon>
    </lineage>
</organism>
<evidence type="ECO:0000313" key="3">
    <source>
        <dbReference type="Proteomes" id="UP000069940"/>
    </source>
</evidence>
<accession>A0ABM1ZEV6</accession>
<dbReference type="Proteomes" id="UP000069940">
    <property type="component" value="Unassembled WGS sequence"/>
</dbReference>
<reference evidence="2" key="2">
    <citation type="submission" date="2025-05" db="UniProtKB">
        <authorList>
            <consortium name="EnsemblMetazoa"/>
        </authorList>
    </citation>
    <scope>IDENTIFICATION</scope>
    <source>
        <strain evidence="2">Foshan</strain>
    </source>
</reference>
<name>A0ABM1ZEV6_AEDAL</name>
<reference evidence="3" key="1">
    <citation type="journal article" date="2015" name="Proc. Natl. Acad. Sci. U.S.A.">
        <title>Genome sequence of the Asian Tiger mosquito, Aedes albopictus, reveals insights into its biology, genetics, and evolution.</title>
        <authorList>
            <person name="Chen X.G."/>
            <person name="Jiang X."/>
            <person name="Gu J."/>
            <person name="Xu M."/>
            <person name="Wu Y."/>
            <person name="Deng Y."/>
            <person name="Zhang C."/>
            <person name="Bonizzoni M."/>
            <person name="Dermauw W."/>
            <person name="Vontas J."/>
            <person name="Armbruster P."/>
            <person name="Huang X."/>
            <person name="Yang Y."/>
            <person name="Zhang H."/>
            <person name="He W."/>
            <person name="Peng H."/>
            <person name="Liu Y."/>
            <person name="Wu K."/>
            <person name="Chen J."/>
            <person name="Lirakis M."/>
            <person name="Topalis P."/>
            <person name="Van Leeuwen T."/>
            <person name="Hall A.B."/>
            <person name="Jiang X."/>
            <person name="Thorpe C."/>
            <person name="Mueller R.L."/>
            <person name="Sun C."/>
            <person name="Waterhouse R.M."/>
            <person name="Yan G."/>
            <person name="Tu Z.J."/>
            <person name="Fang X."/>
            <person name="James A.A."/>
        </authorList>
    </citation>
    <scope>NUCLEOTIDE SEQUENCE [LARGE SCALE GENOMIC DNA]</scope>
    <source>
        <strain evidence="3">Foshan</strain>
    </source>
</reference>
<proteinExistence type="predicted"/>
<feature type="compositionally biased region" description="Low complexity" evidence="1">
    <location>
        <begin position="209"/>
        <end position="220"/>
    </location>
</feature>
<protein>
    <submittedName>
        <fullName evidence="2">Uncharacterized protein</fullName>
    </submittedName>
</protein>